<dbReference type="AlphaFoldDB" id="A0A0J6YMQ4"/>
<sequence>MSQTASFFLAGNASKPQVLSLETPFQRRVSSPPPLAGVGKERVGSGDCGSGLVLSLSQPADKEAERGEKPQVPAGDLIARGVFDTGSPSKRPRALRLSTVKTGETAWLDSVNTARAQEIAAGRGYSWK</sequence>
<organism evidence="2 3">
    <name type="scientific">Coccidioides immitis RMSCC 2394</name>
    <dbReference type="NCBI Taxonomy" id="404692"/>
    <lineage>
        <taxon>Eukaryota</taxon>
        <taxon>Fungi</taxon>
        <taxon>Dikarya</taxon>
        <taxon>Ascomycota</taxon>
        <taxon>Pezizomycotina</taxon>
        <taxon>Eurotiomycetes</taxon>
        <taxon>Eurotiomycetidae</taxon>
        <taxon>Onygenales</taxon>
        <taxon>Onygenaceae</taxon>
        <taxon>Coccidioides</taxon>
    </lineage>
</organism>
<dbReference type="EMBL" id="DS028097">
    <property type="protein sequence ID" value="KMP08198.1"/>
    <property type="molecule type" value="Genomic_DNA"/>
</dbReference>
<evidence type="ECO:0000313" key="3">
    <source>
        <dbReference type="Proteomes" id="UP000054565"/>
    </source>
</evidence>
<name>A0A0J6YMQ4_COCIT</name>
<proteinExistence type="predicted"/>
<protein>
    <submittedName>
        <fullName evidence="2">Uncharacterized protein</fullName>
    </submittedName>
</protein>
<evidence type="ECO:0000256" key="1">
    <source>
        <dbReference type="SAM" id="MobiDB-lite"/>
    </source>
</evidence>
<dbReference type="Proteomes" id="UP000054565">
    <property type="component" value="Unassembled WGS sequence"/>
</dbReference>
<reference evidence="3" key="1">
    <citation type="journal article" date="2010" name="Genome Res.">
        <title>Population genomic sequencing of Coccidioides fungi reveals recent hybridization and transposon control.</title>
        <authorList>
            <person name="Neafsey D.E."/>
            <person name="Barker B.M."/>
            <person name="Sharpton T.J."/>
            <person name="Stajich J.E."/>
            <person name="Park D.J."/>
            <person name="Whiston E."/>
            <person name="Hung C.-Y."/>
            <person name="McMahan C."/>
            <person name="White J."/>
            <person name="Sykes S."/>
            <person name="Heiman D."/>
            <person name="Young S."/>
            <person name="Zeng Q."/>
            <person name="Abouelleil A."/>
            <person name="Aftuck L."/>
            <person name="Bessette D."/>
            <person name="Brown A."/>
            <person name="FitzGerald M."/>
            <person name="Lui A."/>
            <person name="Macdonald J.P."/>
            <person name="Priest M."/>
            <person name="Orbach M.J."/>
            <person name="Galgiani J.N."/>
            <person name="Kirkland T.N."/>
            <person name="Cole G.T."/>
            <person name="Birren B.W."/>
            <person name="Henn M.R."/>
            <person name="Taylor J.W."/>
            <person name="Rounsley S.D."/>
        </authorList>
    </citation>
    <scope>NUCLEOTIDE SEQUENCE [LARGE SCALE GENOMIC DNA]</scope>
    <source>
        <strain evidence="3">RMSCC 2394</strain>
    </source>
</reference>
<gene>
    <name evidence="2" type="ORF">CIRG_07879</name>
</gene>
<evidence type="ECO:0000313" key="2">
    <source>
        <dbReference type="EMBL" id="KMP08198.1"/>
    </source>
</evidence>
<feature type="region of interest" description="Disordered" evidence="1">
    <location>
        <begin position="23"/>
        <end position="52"/>
    </location>
</feature>
<accession>A0A0J6YMQ4</accession>